<name>A0A3R5X0P3_9CLOT</name>
<dbReference type="Proteomes" id="UP000286268">
    <property type="component" value="Chromosome"/>
</dbReference>
<reference evidence="1 2" key="1">
    <citation type="submission" date="2018-01" db="EMBL/GenBank/DDBJ databases">
        <title>Genome Sequencing and Assembly of Anaerobacter polyendosporus strain CT4.</title>
        <authorList>
            <person name="Tachaapaikoon C."/>
            <person name="Sutheeworapong S."/>
            <person name="Jenjaroenpun P."/>
            <person name="Wongsurawat T."/>
            <person name="Nookeaw I."/>
            <person name="Cheawchanlertfa P."/>
            <person name="Kosugi A."/>
            <person name="Cheevadhanarak S."/>
            <person name="Ratanakhanokchai K."/>
        </authorList>
    </citation>
    <scope>NUCLEOTIDE SEQUENCE [LARGE SCALE GENOMIC DNA]</scope>
    <source>
        <strain evidence="1 2">CT4</strain>
    </source>
</reference>
<dbReference type="AlphaFoldDB" id="A0A3R5X0P3"/>
<evidence type="ECO:0008006" key="3">
    <source>
        <dbReference type="Google" id="ProtNLM"/>
    </source>
</evidence>
<dbReference type="EMBL" id="CP025746">
    <property type="protein sequence ID" value="QAA31417.1"/>
    <property type="molecule type" value="Genomic_DNA"/>
</dbReference>
<dbReference type="OrthoDB" id="1930532at2"/>
<proteinExistence type="predicted"/>
<evidence type="ECO:0000313" key="2">
    <source>
        <dbReference type="Proteomes" id="UP000286268"/>
    </source>
</evidence>
<organism evidence="1 2">
    <name type="scientific">Clostridium manihotivorum</name>
    <dbReference type="NCBI Taxonomy" id="2320868"/>
    <lineage>
        <taxon>Bacteria</taxon>
        <taxon>Bacillati</taxon>
        <taxon>Bacillota</taxon>
        <taxon>Clostridia</taxon>
        <taxon>Eubacteriales</taxon>
        <taxon>Clostridiaceae</taxon>
        <taxon>Clostridium</taxon>
    </lineage>
</organism>
<sequence>MIDRYYKIIELLCTYYDIDINQSKDFLRSRENKYMFLLLMKKYDCVKKEELMNILKAKSSRSINYNVKKAEEKFLINKEFRDKYLYVEEEIEKML</sequence>
<dbReference type="KEGG" id="cmah:C1I91_07045"/>
<gene>
    <name evidence="1" type="ORF">C1I91_07045</name>
</gene>
<protein>
    <recommendedName>
        <fullName evidence="3">Ribose 5-phosphate isomerase</fullName>
    </recommendedName>
</protein>
<evidence type="ECO:0000313" key="1">
    <source>
        <dbReference type="EMBL" id="QAA31417.1"/>
    </source>
</evidence>
<keyword evidence="2" id="KW-1185">Reference proteome</keyword>
<dbReference type="RefSeq" id="WP_128212230.1">
    <property type="nucleotide sequence ID" value="NZ_CP025746.1"/>
</dbReference>
<accession>A0A3R5X0P3</accession>